<keyword evidence="1" id="KW-0812">Transmembrane</keyword>
<name>A0A6J4TF34_9ACTN</name>
<keyword evidence="1" id="KW-1133">Transmembrane helix</keyword>
<organism evidence="2">
    <name type="scientific">uncultured Thermoleophilia bacterium</name>
    <dbReference type="NCBI Taxonomy" id="1497501"/>
    <lineage>
        <taxon>Bacteria</taxon>
        <taxon>Bacillati</taxon>
        <taxon>Actinomycetota</taxon>
        <taxon>Thermoleophilia</taxon>
        <taxon>environmental samples</taxon>
    </lineage>
</organism>
<feature type="transmembrane region" description="Helical" evidence="1">
    <location>
        <begin position="12"/>
        <end position="33"/>
    </location>
</feature>
<dbReference type="EMBL" id="CADCWC010000046">
    <property type="protein sequence ID" value="CAA9522014.1"/>
    <property type="molecule type" value="Genomic_DNA"/>
</dbReference>
<evidence type="ECO:0000256" key="1">
    <source>
        <dbReference type="SAM" id="Phobius"/>
    </source>
</evidence>
<evidence type="ECO:0000313" key="2">
    <source>
        <dbReference type="EMBL" id="CAA9522014.1"/>
    </source>
</evidence>
<keyword evidence="1" id="KW-0472">Membrane</keyword>
<proteinExistence type="predicted"/>
<gene>
    <name evidence="2" type="ORF">AVDCRST_MAG79-254</name>
</gene>
<accession>A0A6J4TF34</accession>
<dbReference type="AlphaFoldDB" id="A0A6J4TF34"/>
<sequence length="38" mass="3898">MARSSPGHDRAMRVMFALYAVGIAAGITVYTVVGLTGG</sequence>
<reference evidence="2" key="1">
    <citation type="submission" date="2020-02" db="EMBL/GenBank/DDBJ databases">
        <authorList>
            <person name="Meier V. D."/>
        </authorList>
    </citation>
    <scope>NUCLEOTIDE SEQUENCE</scope>
    <source>
        <strain evidence="2">AVDCRST_MAG79</strain>
    </source>
</reference>
<protein>
    <submittedName>
        <fullName evidence="2">Uncharacterized protein</fullName>
    </submittedName>
</protein>